<reference evidence="2" key="1">
    <citation type="submission" date="2013-11" db="EMBL/GenBank/DDBJ databases">
        <title>The Genome Sequence of Phytophthora parasitica IAC_01/95.</title>
        <authorList>
            <consortium name="The Broad Institute Genomics Platform"/>
            <person name="Russ C."/>
            <person name="Tyler B."/>
            <person name="Panabieres F."/>
            <person name="Shan W."/>
            <person name="Tripathy S."/>
            <person name="Grunwald N."/>
            <person name="Machado M."/>
            <person name="Johnson C.S."/>
            <person name="Arredondo F."/>
            <person name="Hong C."/>
            <person name="Coffey M."/>
            <person name="Young S.K."/>
            <person name="Zeng Q."/>
            <person name="Gargeya S."/>
            <person name="Fitzgerald M."/>
            <person name="Abouelleil A."/>
            <person name="Alvarado L."/>
            <person name="Chapman S.B."/>
            <person name="Gainer-Dewar J."/>
            <person name="Goldberg J."/>
            <person name="Griggs A."/>
            <person name="Gujja S."/>
            <person name="Hansen M."/>
            <person name="Howarth C."/>
            <person name="Imamovic A."/>
            <person name="Ireland A."/>
            <person name="Larimer J."/>
            <person name="McCowan C."/>
            <person name="Murphy C."/>
            <person name="Pearson M."/>
            <person name="Poon T.W."/>
            <person name="Priest M."/>
            <person name="Roberts A."/>
            <person name="Saif S."/>
            <person name="Shea T."/>
            <person name="Sykes S."/>
            <person name="Wortman J."/>
            <person name="Nusbaum C."/>
            <person name="Birren B."/>
        </authorList>
    </citation>
    <scope>NUCLEOTIDE SEQUENCE [LARGE SCALE GENOMIC DNA]</scope>
    <source>
        <strain evidence="2">IAC_01/95</strain>
    </source>
</reference>
<keyword evidence="1" id="KW-0472">Membrane</keyword>
<name>W2NQW4_PHYNI</name>
<gene>
    <name evidence="2" type="ORF">L914_05831</name>
</gene>
<dbReference type="EMBL" id="KI692078">
    <property type="protein sequence ID" value="ETM50079.1"/>
    <property type="molecule type" value="Genomic_DNA"/>
</dbReference>
<organism evidence="2">
    <name type="scientific">Phytophthora nicotianae</name>
    <name type="common">Potato buckeye rot agent</name>
    <name type="synonym">Phytophthora parasitica</name>
    <dbReference type="NCBI Taxonomy" id="4792"/>
    <lineage>
        <taxon>Eukaryota</taxon>
        <taxon>Sar</taxon>
        <taxon>Stramenopiles</taxon>
        <taxon>Oomycota</taxon>
        <taxon>Peronosporomycetes</taxon>
        <taxon>Peronosporales</taxon>
        <taxon>Peronosporaceae</taxon>
        <taxon>Phytophthora</taxon>
    </lineage>
</organism>
<feature type="transmembrane region" description="Helical" evidence="1">
    <location>
        <begin position="67"/>
        <end position="85"/>
    </location>
</feature>
<keyword evidence="1" id="KW-0812">Transmembrane</keyword>
<sequence>MGKRILDDNSRRAILLQLLKVNGAVTAGDLSGNAASRYKGNPGRKQCDRTAVEAIIRAVPPEKRSNYRQTAVILGLAVGLIFNMMTNKEIVVRTTTIKLVLKQANRQRRME</sequence>
<protein>
    <submittedName>
        <fullName evidence="2">Uncharacterized protein</fullName>
    </submittedName>
</protein>
<dbReference type="AlphaFoldDB" id="W2NQW4"/>
<dbReference type="Proteomes" id="UP000054532">
    <property type="component" value="Unassembled WGS sequence"/>
</dbReference>
<proteinExistence type="predicted"/>
<accession>W2NQW4</accession>
<keyword evidence="1" id="KW-1133">Transmembrane helix</keyword>
<evidence type="ECO:0000313" key="2">
    <source>
        <dbReference type="EMBL" id="ETM50079.1"/>
    </source>
</evidence>
<evidence type="ECO:0000256" key="1">
    <source>
        <dbReference type="SAM" id="Phobius"/>
    </source>
</evidence>